<feature type="domain" description="CBM21" evidence="2">
    <location>
        <begin position="680"/>
        <end position="794"/>
    </location>
</feature>
<feature type="region of interest" description="Disordered" evidence="1">
    <location>
        <begin position="1"/>
        <end position="24"/>
    </location>
</feature>
<feature type="compositionally biased region" description="Polar residues" evidence="1">
    <location>
        <begin position="360"/>
        <end position="387"/>
    </location>
</feature>
<accession>A0AAN7AWE2</accession>
<protein>
    <recommendedName>
        <fullName evidence="2">CBM21 domain-containing protein</fullName>
    </recommendedName>
</protein>
<reference evidence="3" key="1">
    <citation type="journal article" date="2023" name="Mol. Phylogenet. Evol.">
        <title>Genome-scale phylogeny and comparative genomics of the fungal order Sordariales.</title>
        <authorList>
            <person name="Hensen N."/>
            <person name="Bonometti L."/>
            <person name="Westerberg I."/>
            <person name="Brannstrom I.O."/>
            <person name="Guillou S."/>
            <person name="Cros-Aarteil S."/>
            <person name="Calhoun S."/>
            <person name="Haridas S."/>
            <person name="Kuo A."/>
            <person name="Mondo S."/>
            <person name="Pangilinan J."/>
            <person name="Riley R."/>
            <person name="LaButti K."/>
            <person name="Andreopoulos B."/>
            <person name="Lipzen A."/>
            <person name="Chen C."/>
            <person name="Yan M."/>
            <person name="Daum C."/>
            <person name="Ng V."/>
            <person name="Clum A."/>
            <person name="Steindorff A."/>
            <person name="Ohm R.A."/>
            <person name="Martin F."/>
            <person name="Silar P."/>
            <person name="Natvig D.O."/>
            <person name="Lalanne C."/>
            <person name="Gautier V."/>
            <person name="Ament-Velasquez S.L."/>
            <person name="Kruys A."/>
            <person name="Hutchinson M.I."/>
            <person name="Powell A.J."/>
            <person name="Barry K."/>
            <person name="Miller A.N."/>
            <person name="Grigoriev I.V."/>
            <person name="Debuchy R."/>
            <person name="Gladieux P."/>
            <person name="Hiltunen Thoren M."/>
            <person name="Johannesson H."/>
        </authorList>
    </citation>
    <scope>NUCLEOTIDE SEQUENCE</scope>
    <source>
        <strain evidence="3">CBS 315.58</strain>
    </source>
</reference>
<dbReference type="GO" id="GO:0005979">
    <property type="term" value="P:regulation of glycogen biosynthetic process"/>
    <property type="evidence" value="ECO:0007669"/>
    <property type="project" value="TreeGrafter"/>
</dbReference>
<dbReference type="InterPro" id="IPR005036">
    <property type="entry name" value="CBM21_dom"/>
</dbReference>
<dbReference type="PROSITE" id="PS51159">
    <property type="entry name" value="CBM21"/>
    <property type="match status" value="1"/>
</dbReference>
<feature type="compositionally biased region" description="Low complexity" evidence="1">
    <location>
        <begin position="934"/>
        <end position="944"/>
    </location>
</feature>
<dbReference type="Pfam" id="PF03370">
    <property type="entry name" value="CBM_21"/>
    <property type="match status" value="1"/>
</dbReference>
<dbReference type="EMBL" id="MU863900">
    <property type="protein sequence ID" value="KAK4202103.1"/>
    <property type="molecule type" value="Genomic_DNA"/>
</dbReference>
<dbReference type="AlphaFoldDB" id="A0AAN7AWE2"/>
<sequence length="1162" mass="126397">MSVDYPATRRLRGRKSLDRSTPLSPSQVVMHRGLALKSPLHATQLPASPTRIEIRAATETVLTGSFLWHHAPDSWRSRGRWREARKQDSVSVWQSDVKHEAPMGQLSRTLAVSNDIGVAVRLLGHHAVKASRMVETARGRHIGIRRGLGPGPPHIVSQNMLTDEMGRGHEEWDQEWMMSECLSPSVVWARLAGIGGNWGNWGNSDSASGCCSRTQCTRQGCCCLSHRAAAASGSTRLAIVSTPAKNWKACIPASASLEVPWYRRYPDGLLSSPSAPVVPSLPRLAVCLHVRRLDRSRSIPRDLSYEFNVLLLPSAGIQGAGLPETDPTPTLVALSLDSARASFVAEILPAPLASLGACNDQSPATSVPTSPNASRRPSFHQPQSPSSRPVLPRSASYLMKHRRTPSASSQQSEPTPESTSEDLQKLVISTSVRQSPPPVTGDRRMPNAAIISPPDSSDDDMPQARGDAHARKIENLKELQDVVSQIPQQRSNSPPKGTVADKQATDAGDLLVLPTQVDAIAQGMHHSFSTSSLDGLLGSNRRFSHARSQTEPHITISKSASSSATGSDEESDSERQRKPQMVRKKSGELVRPALRPPSRRRPSSMPGTPTFSKAVHFDSHLEHVRHFLQVDRPLAVSAGSSPIDHYDSDTEYPFAGEDRSSVRSPPFEWEIIMPTFPVETPARKAQTVRLERVWLSKDQKCLIGSVAVANLAFQKNVVCRFTLDYWKTTSEVAAEFMSDIRPVDTPYPQDRFNFTIKLSDLANLESKTLYFCIRFNFNGQEHWDNNGGTNFQVDFRKKMLPQNGKQGVIGAASRPANGLPKSNRRPSSAMAQKPKVKLAGTDEFGDGTKINFDQSIHDYLGESRSGGIRLKGVKSAANLPSDNLSSRLAPPSGQAFANRYDFGASLSLAIQTAKDSMTSKSDGLYMKPHWRAAPQRTAPAAAKFADNKPRDTKPTDKAESTSRADKPAKPAAVITAPPVVKPSAVPGTDSPGASIASASYEELVNKYCFFGSKQISPLHTQDPLRPGRFDGADDGLRSNNSSTTSSYEGSPVQMGNYHHSHSGTQHHSLHPKDRNPYFQQHSSFMAMGASPVESPTMGFPTQRTDGILSGAAPTGPGQNDDRSSGTFASFAGTSPNEYPYQHMPDRFPFFGAEAHSATAIRG</sequence>
<dbReference type="PANTHER" id="PTHR12307">
    <property type="entry name" value="PROTEIN PHOSPHATASE 1 REGULATORY SUBUNIT"/>
    <property type="match status" value="1"/>
</dbReference>
<feature type="region of interest" description="Disordered" evidence="1">
    <location>
        <begin position="808"/>
        <end position="842"/>
    </location>
</feature>
<feature type="region of interest" description="Disordered" evidence="1">
    <location>
        <begin position="360"/>
        <end position="466"/>
    </location>
</feature>
<dbReference type="GO" id="GO:2001069">
    <property type="term" value="F:glycogen binding"/>
    <property type="evidence" value="ECO:0007669"/>
    <property type="project" value="TreeGrafter"/>
</dbReference>
<feature type="compositionally biased region" description="Basic and acidic residues" evidence="1">
    <location>
        <begin position="945"/>
        <end position="968"/>
    </location>
</feature>
<feature type="region of interest" description="Disordered" evidence="1">
    <location>
        <begin position="934"/>
        <end position="972"/>
    </location>
</feature>
<evidence type="ECO:0000259" key="2">
    <source>
        <dbReference type="PROSITE" id="PS51159"/>
    </source>
</evidence>
<feature type="compositionally biased region" description="Low complexity" evidence="1">
    <location>
        <begin position="554"/>
        <end position="566"/>
    </location>
</feature>
<feature type="compositionally biased region" description="Polar residues" evidence="1">
    <location>
        <begin position="1124"/>
        <end position="1136"/>
    </location>
</feature>
<evidence type="ECO:0000256" key="1">
    <source>
        <dbReference type="SAM" id="MobiDB-lite"/>
    </source>
</evidence>
<evidence type="ECO:0000313" key="4">
    <source>
        <dbReference type="Proteomes" id="UP001303160"/>
    </source>
</evidence>
<feature type="region of interest" description="Disordered" evidence="1">
    <location>
        <begin position="1016"/>
        <end position="1070"/>
    </location>
</feature>
<dbReference type="Proteomes" id="UP001303160">
    <property type="component" value="Unassembled WGS sequence"/>
</dbReference>
<evidence type="ECO:0000313" key="3">
    <source>
        <dbReference type="EMBL" id="KAK4202103.1"/>
    </source>
</evidence>
<feature type="compositionally biased region" description="Basic and acidic residues" evidence="1">
    <location>
        <begin position="1025"/>
        <end position="1036"/>
    </location>
</feature>
<comment type="caution">
    <text evidence="3">The sequence shown here is derived from an EMBL/GenBank/DDBJ whole genome shotgun (WGS) entry which is preliminary data.</text>
</comment>
<feature type="region of interest" description="Disordered" evidence="1">
    <location>
        <begin position="544"/>
        <end position="612"/>
    </location>
</feature>
<name>A0AAN7AWE2_9PEZI</name>
<dbReference type="GO" id="GO:0000164">
    <property type="term" value="C:protein phosphatase type 1 complex"/>
    <property type="evidence" value="ECO:0007669"/>
    <property type="project" value="TreeGrafter"/>
</dbReference>
<dbReference type="PANTHER" id="PTHR12307:SF36">
    <property type="entry name" value="GLYCOGEN-BINDING SUBUNIT 76A"/>
    <property type="match status" value="1"/>
</dbReference>
<gene>
    <name evidence="3" type="ORF">QBC40DRAFT_295014</name>
</gene>
<reference evidence="3" key="2">
    <citation type="submission" date="2023-05" db="EMBL/GenBank/DDBJ databases">
        <authorList>
            <consortium name="Lawrence Berkeley National Laboratory"/>
            <person name="Steindorff A."/>
            <person name="Hensen N."/>
            <person name="Bonometti L."/>
            <person name="Westerberg I."/>
            <person name="Brannstrom I.O."/>
            <person name="Guillou S."/>
            <person name="Cros-Aarteil S."/>
            <person name="Calhoun S."/>
            <person name="Haridas S."/>
            <person name="Kuo A."/>
            <person name="Mondo S."/>
            <person name="Pangilinan J."/>
            <person name="Riley R."/>
            <person name="Labutti K."/>
            <person name="Andreopoulos B."/>
            <person name="Lipzen A."/>
            <person name="Chen C."/>
            <person name="Yanf M."/>
            <person name="Daum C."/>
            <person name="Ng V."/>
            <person name="Clum A."/>
            <person name="Ohm R."/>
            <person name="Martin F."/>
            <person name="Silar P."/>
            <person name="Natvig D."/>
            <person name="Lalanne C."/>
            <person name="Gautier V."/>
            <person name="Ament-Velasquez S.L."/>
            <person name="Kruys A."/>
            <person name="Hutchinson M.I."/>
            <person name="Powell A.J."/>
            <person name="Barry K."/>
            <person name="Miller A.N."/>
            <person name="Grigoriev I.V."/>
            <person name="Debuchy R."/>
            <person name="Gladieux P."/>
            <person name="Thoren M.H."/>
            <person name="Johannesson H."/>
        </authorList>
    </citation>
    <scope>NUCLEOTIDE SEQUENCE</scope>
    <source>
        <strain evidence="3">CBS 315.58</strain>
    </source>
</reference>
<feature type="compositionally biased region" description="Polar residues" evidence="1">
    <location>
        <begin position="405"/>
        <end position="418"/>
    </location>
</feature>
<dbReference type="InterPro" id="IPR050782">
    <property type="entry name" value="PP1_regulatory_subunit_3"/>
</dbReference>
<dbReference type="Gene3D" id="2.60.40.2440">
    <property type="entry name" value="Carbohydrate binding type-21 domain"/>
    <property type="match status" value="1"/>
</dbReference>
<proteinExistence type="predicted"/>
<feature type="compositionally biased region" description="Polar residues" evidence="1">
    <location>
        <begin position="1037"/>
        <end position="1048"/>
    </location>
</feature>
<dbReference type="GO" id="GO:0008157">
    <property type="term" value="F:protein phosphatase 1 binding"/>
    <property type="evidence" value="ECO:0007669"/>
    <property type="project" value="TreeGrafter"/>
</dbReference>
<feature type="region of interest" description="Disordered" evidence="1">
    <location>
        <begin position="1109"/>
        <end position="1138"/>
    </location>
</feature>
<organism evidence="3 4">
    <name type="scientific">Triangularia verruculosa</name>
    <dbReference type="NCBI Taxonomy" id="2587418"/>
    <lineage>
        <taxon>Eukaryota</taxon>
        <taxon>Fungi</taxon>
        <taxon>Dikarya</taxon>
        <taxon>Ascomycota</taxon>
        <taxon>Pezizomycotina</taxon>
        <taxon>Sordariomycetes</taxon>
        <taxon>Sordariomycetidae</taxon>
        <taxon>Sordariales</taxon>
        <taxon>Podosporaceae</taxon>
        <taxon>Triangularia</taxon>
    </lineage>
</organism>
<keyword evidence="4" id="KW-1185">Reference proteome</keyword>
<dbReference type="InterPro" id="IPR038175">
    <property type="entry name" value="CBM21_dom_sf"/>
</dbReference>